<evidence type="ECO:0000313" key="1">
    <source>
        <dbReference type="EMBL" id="AVU76711.1"/>
    </source>
</evidence>
<dbReference type="RefSeq" id="WP_107322386.1">
    <property type="nucleotide sequence ID" value="NZ_CP024081.1"/>
</dbReference>
<name>A0ABM6UGK2_9PSED</name>
<evidence type="ECO:0000313" key="2">
    <source>
        <dbReference type="Proteomes" id="UP000241936"/>
    </source>
</evidence>
<reference evidence="1 2" key="1">
    <citation type="journal article" date="2018" name="Front. Microbiol.">
        <title>Pseudomonas rhizophila S211, a New Plant Growth-Promoting Rhizobacterium with Potential in Pesticide-Bioremediation.</title>
        <authorList>
            <person name="Hassen W."/>
            <person name="Neifar M."/>
            <person name="Cherif H."/>
            <person name="Najjari A."/>
            <person name="Chouchane H."/>
            <person name="Driouich R.C."/>
            <person name="Salah A."/>
            <person name="Naili F."/>
            <person name="Mosbah A."/>
            <person name="Souissi Y."/>
            <person name="Raddadi N."/>
            <person name="Ouzari H.I."/>
            <person name="Fava F."/>
            <person name="Cherif A."/>
        </authorList>
    </citation>
    <scope>NUCLEOTIDE SEQUENCE [LARGE SCALE GENOMIC DNA]</scope>
    <source>
        <strain evidence="1 2">S211</strain>
    </source>
</reference>
<accession>A0ABM6UGK2</accession>
<organism evidence="1 2">
    <name type="scientific">Pseudomonas rhizophila</name>
    <dbReference type="NCBI Taxonomy" id="2045200"/>
    <lineage>
        <taxon>Bacteria</taxon>
        <taxon>Pseudomonadati</taxon>
        <taxon>Pseudomonadota</taxon>
        <taxon>Gammaproteobacteria</taxon>
        <taxon>Pseudomonadales</taxon>
        <taxon>Pseudomonadaceae</taxon>
        <taxon>Pseudomonas</taxon>
    </lineage>
</organism>
<evidence type="ECO:0008006" key="3">
    <source>
        <dbReference type="Google" id="ProtNLM"/>
    </source>
</evidence>
<gene>
    <name evidence="1" type="ORF">CRX69_16475</name>
</gene>
<dbReference type="EMBL" id="CP024081">
    <property type="protein sequence ID" value="AVU76711.1"/>
    <property type="molecule type" value="Genomic_DNA"/>
</dbReference>
<sequence>MPGISSNPFSTITNTLGSAANMGVNAFAGAKQEANSVKANAATQGQLSQAASGGESMSAQLDVMKRNDKEQAGLIKLQGDAALQTMRLNTASAIDSARSDAASKSISNMAGQAKAISY</sequence>
<keyword evidence="2" id="KW-1185">Reference proteome</keyword>
<protein>
    <recommendedName>
        <fullName evidence="3">Hrp pili protein HrpA</fullName>
    </recommendedName>
</protein>
<dbReference type="Proteomes" id="UP000241936">
    <property type="component" value="Chromosome"/>
</dbReference>
<dbReference type="Pfam" id="PF09589">
    <property type="entry name" value="HrpA_pilin"/>
    <property type="match status" value="1"/>
</dbReference>
<proteinExistence type="predicted"/>
<dbReference type="InterPro" id="IPR018581">
    <property type="entry name" value="T3SS_pilus_HrpA"/>
</dbReference>